<dbReference type="AlphaFoldDB" id="A0A0B6ZBD1"/>
<organism evidence="1">
    <name type="scientific">Arion vulgaris</name>
    <dbReference type="NCBI Taxonomy" id="1028688"/>
    <lineage>
        <taxon>Eukaryota</taxon>
        <taxon>Metazoa</taxon>
        <taxon>Spiralia</taxon>
        <taxon>Lophotrochozoa</taxon>
        <taxon>Mollusca</taxon>
        <taxon>Gastropoda</taxon>
        <taxon>Heterobranchia</taxon>
        <taxon>Euthyneura</taxon>
        <taxon>Panpulmonata</taxon>
        <taxon>Eupulmonata</taxon>
        <taxon>Stylommatophora</taxon>
        <taxon>Helicina</taxon>
        <taxon>Arionoidea</taxon>
        <taxon>Arionidae</taxon>
        <taxon>Arion</taxon>
    </lineage>
</organism>
<gene>
    <name evidence="1" type="primary">ORF56586</name>
</gene>
<evidence type="ECO:0000313" key="1">
    <source>
        <dbReference type="EMBL" id="CEK65874.1"/>
    </source>
</evidence>
<accession>A0A0B6ZBD1</accession>
<protein>
    <submittedName>
        <fullName evidence="1">Uncharacterized protein</fullName>
    </submittedName>
</protein>
<feature type="non-terminal residue" evidence="1">
    <location>
        <position position="1"/>
    </location>
</feature>
<reference evidence="1" key="1">
    <citation type="submission" date="2014-12" db="EMBL/GenBank/DDBJ databases">
        <title>Insight into the proteome of Arion vulgaris.</title>
        <authorList>
            <person name="Aradska J."/>
            <person name="Bulat T."/>
            <person name="Smidak R."/>
            <person name="Sarate P."/>
            <person name="Gangsoo J."/>
            <person name="Sialana F."/>
            <person name="Bilban M."/>
            <person name="Lubec G."/>
        </authorList>
    </citation>
    <scope>NUCLEOTIDE SEQUENCE</scope>
    <source>
        <tissue evidence="1">Skin</tissue>
    </source>
</reference>
<dbReference type="EMBL" id="HACG01019009">
    <property type="protein sequence ID" value="CEK65874.1"/>
    <property type="molecule type" value="Transcribed_RNA"/>
</dbReference>
<sequence length="95" mass="10653">EPAEDRDGRSMEEAPGIPRADKLVRDFSWAHWEHPGELHVEDKWEFCNVSWQFVQYGSLHTGTRVVAPEGVLTRAYVTKGDNAVEPAAAAFKADD</sequence>
<proteinExistence type="predicted"/>
<name>A0A0B6ZBD1_9EUPU</name>